<reference evidence="2 3" key="1">
    <citation type="submission" date="2019-03" db="EMBL/GenBank/DDBJ databases">
        <title>Rhodosporidium diobovatum UCD-FST 08-225 genome sequencing, assembly, and annotation.</title>
        <authorList>
            <person name="Fakankun I.U."/>
            <person name="Fristensky B."/>
            <person name="Levin D.B."/>
        </authorList>
    </citation>
    <scope>NUCLEOTIDE SEQUENCE [LARGE SCALE GENOMIC DNA]</scope>
    <source>
        <strain evidence="2 3">UCD-FST 08-225</strain>
    </source>
</reference>
<protein>
    <submittedName>
        <fullName evidence="2">Uncharacterized protein</fullName>
    </submittedName>
</protein>
<dbReference type="EMBL" id="SOZI01000014">
    <property type="protein sequence ID" value="TNY23219.1"/>
    <property type="molecule type" value="Genomic_DNA"/>
</dbReference>
<gene>
    <name evidence="2" type="ORF">DMC30DRAFT_414412</name>
</gene>
<name>A0A5C5G432_9BASI</name>
<proteinExistence type="predicted"/>
<dbReference type="AlphaFoldDB" id="A0A5C5G432"/>
<keyword evidence="3" id="KW-1185">Reference proteome</keyword>
<organism evidence="2 3">
    <name type="scientific">Rhodotorula diobovata</name>
    <dbReference type="NCBI Taxonomy" id="5288"/>
    <lineage>
        <taxon>Eukaryota</taxon>
        <taxon>Fungi</taxon>
        <taxon>Dikarya</taxon>
        <taxon>Basidiomycota</taxon>
        <taxon>Pucciniomycotina</taxon>
        <taxon>Microbotryomycetes</taxon>
        <taxon>Sporidiobolales</taxon>
        <taxon>Sporidiobolaceae</taxon>
        <taxon>Rhodotorula</taxon>
    </lineage>
</organism>
<comment type="caution">
    <text evidence="2">The sequence shown here is derived from an EMBL/GenBank/DDBJ whole genome shotgun (WGS) entry which is preliminary data.</text>
</comment>
<dbReference type="OrthoDB" id="2536675at2759"/>
<accession>A0A5C5G432</accession>
<dbReference type="STRING" id="5288.A0A5C5G432"/>
<sequence length="315" mass="32887">MPSGSPSTLLARWPSANPASAIPVLGRALTSSRPGISTGRRAVQIRPFRLPASEANGREGRNMFVVREMDGATEKVDVFVEDPTAPTAGDRDRKGKGKAAAQEDDGDEVMVAEVEASANTAGSVTHSRWTHCSVGLPPSASSAGASGAGVGALFDTFIQRALFAPPGPGGQPAQRDTPAWQPRAQAVSLEGYTFVVGAASPGAGGGDWEVKVSSVGLKGGTASGTTRGCIIEVAYLPVPYLPADSTFVKDFLLSLFPPAAVKNGEIEVVDIKEDAFIDAGLLDPPADASEEGEWEWRAKHTSFAYVHQFKKEGLL</sequence>
<evidence type="ECO:0000313" key="3">
    <source>
        <dbReference type="Proteomes" id="UP000311382"/>
    </source>
</evidence>
<feature type="region of interest" description="Disordered" evidence="1">
    <location>
        <begin position="80"/>
        <end position="107"/>
    </location>
</feature>
<dbReference type="Proteomes" id="UP000311382">
    <property type="component" value="Unassembled WGS sequence"/>
</dbReference>
<evidence type="ECO:0000256" key="1">
    <source>
        <dbReference type="SAM" id="MobiDB-lite"/>
    </source>
</evidence>
<evidence type="ECO:0000313" key="2">
    <source>
        <dbReference type="EMBL" id="TNY23219.1"/>
    </source>
</evidence>